<feature type="transmembrane region" description="Helical" evidence="9">
    <location>
        <begin position="14"/>
        <end position="39"/>
    </location>
</feature>
<keyword evidence="10" id="KW-0282">Flagellum</keyword>
<sequence>MEQGQALDLLDQMLWNAVVLAMPVLVGTLVVGLIISVFQVATQIQEMTLSYVPKILTAAFLLIALGPWMLGRLTDWARELYLSIPTLGQ</sequence>
<comment type="subcellular location">
    <subcellularLocation>
        <location evidence="1 9">Cell membrane</location>
        <topology evidence="1">Multi-pass membrane protein</topology>
    </subcellularLocation>
    <subcellularLocation>
        <location evidence="9">Bacterial flagellum basal body</location>
    </subcellularLocation>
</comment>
<keyword evidence="11" id="KW-1185">Reference proteome</keyword>
<evidence type="ECO:0000313" key="10">
    <source>
        <dbReference type="EMBL" id="AMU91472.1"/>
    </source>
</evidence>
<dbReference type="InterPro" id="IPR002191">
    <property type="entry name" value="Bac_export_3"/>
</dbReference>
<dbReference type="GO" id="GO:0009425">
    <property type="term" value="C:bacterial-type flagellum basal body"/>
    <property type="evidence" value="ECO:0007669"/>
    <property type="project" value="UniProtKB-SubCell"/>
</dbReference>
<dbReference type="PANTHER" id="PTHR34040:SF2">
    <property type="entry name" value="FLAGELLAR BIOSYNTHETIC PROTEIN FLIQ"/>
    <property type="match status" value="1"/>
</dbReference>
<dbReference type="AlphaFoldDB" id="A0AAC9AXA0"/>
<protein>
    <recommendedName>
        <fullName evidence="3 9">Flagellar biosynthetic protein FliQ</fullName>
    </recommendedName>
</protein>
<dbReference type="PRINTS" id="PR00952">
    <property type="entry name" value="TYPE3IMQPROT"/>
</dbReference>
<dbReference type="Pfam" id="PF01313">
    <property type="entry name" value="Bac_export_3"/>
    <property type="match status" value="1"/>
</dbReference>
<dbReference type="GO" id="GO:0005886">
    <property type="term" value="C:plasma membrane"/>
    <property type="evidence" value="ECO:0007669"/>
    <property type="project" value="UniProtKB-SubCell"/>
</dbReference>
<comment type="function">
    <text evidence="9">Role in flagellar biosynthesis.</text>
</comment>
<accession>A0AAC9AXA0</accession>
<evidence type="ECO:0000256" key="7">
    <source>
        <dbReference type="ARBA" id="ARBA00023136"/>
    </source>
</evidence>
<name>A0AAC9AXA0_SPHMC</name>
<keyword evidence="10" id="KW-0969">Cilium</keyword>
<comment type="similarity">
    <text evidence="2 9">Belongs to the FliQ/MopD/SpaQ family.</text>
</comment>
<dbReference type="PANTHER" id="PTHR34040">
    <property type="entry name" value="FLAGELLAR BIOSYNTHETIC PROTEIN FLIQ"/>
    <property type="match status" value="1"/>
</dbReference>
<keyword evidence="8 9" id="KW-0975">Bacterial flagellum</keyword>
<dbReference type="EMBL" id="CP013344">
    <property type="protein sequence ID" value="AMU91472.1"/>
    <property type="molecule type" value="Genomic_DNA"/>
</dbReference>
<evidence type="ECO:0000256" key="5">
    <source>
        <dbReference type="ARBA" id="ARBA00022692"/>
    </source>
</evidence>
<evidence type="ECO:0000256" key="3">
    <source>
        <dbReference type="ARBA" id="ARBA00021718"/>
    </source>
</evidence>
<keyword evidence="10" id="KW-0966">Cell projection</keyword>
<dbReference type="GO" id="GO:0009306">
    <property type="term" value="P:protein secretion"/>
    <property type="evidence" value="ECO:0007669"/>
    <property type="project" value="InterPro"/>
</dbReference>
<keyword evidence="5 9" id="KW-0812">Transmembrane</keyword>
<evidence type="ECO:0000256" key="4">
    <source>
        <dbReference type="ARBA" id="ARBA00022475"/>
    </source>
</evidence>
<proteinExistence type="inferred from homology"/>
<reference evidence="10 11" key="2">
    <citation type="journal article" date="2016" name="Genome Announc.">
        <title>Complete Genome Sequence of Sphingopyxis macrogoltabida Strain 203N (NBRC 111659), a Polyethylene Glycol Degrader.</title>
        <authorList>
            <person name="Ohtsubo Y."/>
            <person name="Nonoyama S."/>
            <person name="Nagata Y."/>
            <person name="Numata M."/>
            <person name="Tsuchikane K."/>
            <person name="Hosoyama A."/>
            <person name="Yamazoe A."/>
            <person name="Tsuda M."/>
            <person name="Fujita N."/>
            <person name="Kawai F."/>
        </authorList>
    </citation>
    <scope>NUCLEOTIDE SEQUENCE [LARGE SCALE GENOMIC DNA]</scope>
    <source>
        <strain evidence="10 11">203N</strain>
    </source>
</reference>
<organism evidence="10 11">
    <name type="scientific">Sphingopyxis macrogoltabida</name>
    <name type="common">Sphingomonas macrogoltabidus</name>
    <dbReference type="NCBI Taxonomy" id="33050"/>
    <lineage>
        <taxon>Bacteria</taxon>
        <taxon>Pseudomonadati</taxon>
        <taxon>Pseudomonadota</taxon>
        <taxon>Alphaproteobacteria</taxon>
        <taxon>Sphingomonadales</taxon>
        <taxon>Sphingomonadaceae</taxon>
        <taxon>Sphingopyxis</taxon>
    </lineage>
</organism>
<dbReference type="InterPro" id="IPR006305">
    <property type="entry name" value="FliQ"/>
</dbReference>
<keyword evidence="6 9" id="KW-1133">Transmembrane helix</keyword>
<dbReference type="Proteomes" id="UP000076088">
    <property type="component" value="Chromosome"/>
</dbReference>
<feature type="transmembrane region" description="Helical" evidence="9">
    <location>
        <begin position="51"/>
        <end position="70"/>
    </location>
</feature>
<evidence type="ECO:0000256" key="2">
    <source>
        <dbReference type="ARBA" id="ARBA00006156"/>
    </source>
</evidence>
<evidence type="ECO:0000313" key="11">
    <source>
        <dbReference type="Proteomes" id="UP000076088"/>
    </source>
</evidence>
<evidence type="ECO:0000256" key="1">
    <source>
        <dbReference type="ARBA" id="ARBA00004651"/>
    </source>
</evidence>
<evidence type="ECO:0000256" key="9">
    <source>
        <dbReference type="RuleBase" id="RU364090"/>
    </source>
</evidence>
<evidence type="ECO:0000256" key="8">
    <source>
        <dbReference type="ARBA" id="ARBA00023143"/>
    </source>
</evidence>
<dbReference type="PIRSF" id="PIRSF004669">
    <property type="entry name" value="FliQ"/>
    <property type="match status" value="1"/>
</dbReference>
<keyword evidence="7 9" id="KW-0472">Membrane</keyword>
<keyword evidence="4 9" id="KW-1003">Cell membrane</keyword>
<dbReference type="GO" id="GO:0044780">
    <property type="term" value="P:bacterial-type flagellum assembly"/>
    <property type="evidence" value="ECO:0007669"/>
    <property type="project" value="InterPro"/>
</dbReference>
<gene>
    <name evidence="9" type="primary">fliQ</name>
    <name evidence="10" type="ORF">ATM17_20870</name>
</gene>
<reference evidence="11" key="1">
    <citation type="submission" date="2015-11" db="EMBL/GenBank/DDBJ databases">
        <title>Complete genome sequence of a polyethylene-glycol degrader Sphingopyxis macrogoltabida 203N (NBRC 111659).</title>
        <authorList>
            <person name="Yoshiyuki O."/>
            <person name="Shouta N."/>
            <person name="Nagata Y."/>
            <person name="Numata M."/>
            <person name="Tsuchikane K."/>
            <person name="Hosoyama A."/>
            <person name="Yamazoe A."/>
            <person name="Tsuda M."/>
            <person name="Fujita N."/>
            <person name="Kawai F."/>
        </authorList>
    </citation>
    <scope>NUCLEOTIDE SEQUENCE [LARGE SCALE GENOMIC DNA]</scope>
    <source>
        <strain evidence="11">203N</strain>
    </source>
</reference>
<dbReference type="NCBIfam" id="TIGR01402">
    <property type="entry name" value="fliQ"/>
    <property type="match status" value="1"/>
</dbReference>
<evidence type="ECO:0000256" key="6">
    <source>
        <dbReference type="ARBA" id="ARBA00022989"/>
    </source>
</evidence>